<dbReference type="InterPro" id="IPR049874">
    <property type="entry name" value="ROK_cs"/>
</dbReference>
<dbReference type="EMBL" id="VSSQ01021698">
    <property type="protein sequence ID" value="MPM67451.1"/>
    <property type="molecule type" value="Genomic_DNA"/>
</dbReference>
<organism evidence="1">
    <name type="scientific">bioreactor metagenome</name>
    <dbReference type="NCBI Taxonomy" id="1076179"/>
    <lineage>
        <taxon>unclassified sequences</taxon>
        <taxon>metagenomes</taxon>
        <taxon>ecological metagenomes</taxon>
    </lineage>
</organism>
<dbReference type="Gene3D" id="3.30.420.40">
    <property type="match status" value="2"/>
</dbReference>
<dbReference type="InterPro" id="IPR000600">
    <property type="entry name" value="ROK"/>
</dbReference>
<dbReference type="InterPro" id="IPR043129">
    <property type="entry name" value="ATPase_NBD"/>
</dbReference>
<reference evidence="1" key="1">
    <citation type="submission" date="2019-08" db="EMBL/GenBank/DDBJ databases">
        <authorList>
            <person name="Kucharzyk K."/>
            <person name="Murdoch R.W."/>
            <person name="Higgins S."/>
            <person name="Loffler F."/>
        </authorList>
    </citation>
    <scope>NUCLEOTIDE SEQUENCE</scope>
</reference>
<sequence>MIPDARFAVGIELSSGSIRMVALDLKCNQLAFQQFARPFENTEPAARELAGRLEQFLDDGNLSRERLLGVGITVPGIVNADQTVIEYAPTARIGKMSSIWVNRYIPYPTFLDNDATCGGFAEWWNHAEMENLAYLSLSRGIGGAILVNGSAYDGDHHRSAEFGHMCIHPGGRVCNCGKRGCLEAYCSATRLSDDLHITLEDFFAGLSAGNPAYQNTWETYLDDLALAVSNIHTMLDCNVVIGGAFPQFLANYQGALEDRLSRLNPFTDDGDYVHFCRYHDRSICVGAALRYIAKFIAQV</sequence>
<dbReference type="PANTHER" id="PTHR18964:SF149">
    <property type="entry name" value="BIFUNCTIONAL UDP-N-ACETYLGLUCOSAMINE 2-EPIMERASE_N-ACETYLMANNOSAMINE KINASE"/>
    <property type="match status" value="1"/>
</dbReference>
<dbReference type="SUPFAM" id="SSF53067">
    <property type="entry name" value="Actin-like ATPase domain"/>
    <property type="match status" value="1"/>
</dbReference>
<dbReference type="GO" id="GO:0045127">
    <property type="term" value="F:N-acetylglucosamine kinase activity"/>
    <property type="evidence" value="ECO:0007669"/>
    <property type="project" value="UniProtKB-EC"/>
</dbReference>
<dbReference type="PANTHER" id="PTHR18964">
    <property type="entry name" value="ROK (REPRESSOR, ORF, KINASE) FAMILY"/>
    <property type="match status" value="1"/>
</dbReference>
<protein>
    <submittedName>
        <fullName evidence="1">N-acetyl-D-glucosamine kinase</fullName>
        <ecNumber evidence="1">2.7.1.59</ecNumber>
    </submittedName>
</protein>
<dbReference type="PROSITE" id="PS01125">
    <property type="entry name" value="ROK"/>
    <property type="match status" value="1"/>
</dbReference>
<dbReference type="Pfam" id="PF00480">
    <property type="entry name" value="ROK"/>
    <property type="match status" value="1"/>
</dbReference>
<keyword evidence="1" id="KW-0808">Transferase</keyword>
<dbReference type="EC" id="2.7.1.59" evidence="1"/>
<comment type="caution">
    <text evidence="1">The sequence shown here is derived from an EMBL/GenBank/DDBJ whole genome shotgun (WGS) entry which is preliminary data.</text>
</comment>
<accession>A0A645BS64</accession>
<name>A0A645BS64_9ZZZZ</name>
<proteinExistence type="predicted"/>
<keyword evidence="1" id="KW-0418">Kinase</keyword>
<gene>
    <name evidence="1" type="primary">nagK_9</name>
    <name evidence="1" type="ORF">SDC9_114373</name>
</gene>
<dbReference type="AlphaFoldDB" id="A0A645BS64"/>
<evidence type="ECO:0000313" key="1">
    <source>
        <dbReference type="EMBL" id="MPM67451.1"/>
    </source>
</evidence>